<evidence type="ECO:0000256" key="1">
    <source>
        <dbReference type="SAM" id="MobiDB-lite"/>
    </source>
</evidence>
<keyword evidence="3" id="KW-1185">Reference proteome</keyword>
<dbReference type="AlphaFoldDB" id="A0A7W6J6C8"/>
<proteinExistence type="predicted"/>
<reference evidence="2 3" key="1">
    <citation type="submission" date="2020-08" db="EMBL/GenBank/DDBJ databases">
        <title>Genomic Encyclopedia of Type Strains, Phase IV (KMG-IV): sequencing the most valuable type-strain genomes for metagenomic binning, comparative biology and taxonomic classification.</title>
        <authorList>
            <person name="Goeker M."/>
        </authorList>
    </citation>
    <scope>NUCLEOTIDE SEQUENCE [LARGE SCALE GENOMIC DNA]</scope>
    <source>
        <strain evidence="2 3">DSM 29853</strain>
    </source>
</reference>
<evidence type="ECO:0000313" key="2">
    <source>
        <dbReference type="EMBL" id="MBB4064746.1"/>
    </source>
</evidence>
<sequence>MARARDFTKARAADRAARQGTDSVVDFGLPGGLTPPRKRPSKADQRAEAAAAVAQVTRLVHCQCGHKAAVTIPTSWRGRSLKCSRCGERCQA</sequence>
<gene>
    <name evidence="2" type="ORF">GGR23_001933</name>
</gene>
<dbReference type="Proteomes" id="UP000528286">
    <property type="component" value="Unassembled WGS sequence"/>
</dbReference>
<comment type="caution">
    <text evidence="2">The sequence shown here is derived from an EMBL/GenBank/DDBJ whole genome shotgun (WGS) entry which is preliminary data.</text>
</comment>
<accession>A0A7W6J6C8</accession>
<feature type="region of interest" description="Disordered" evidence="1">
    <location>
        <begin position="1"/>
        <end position="49"/>
    </location>
</feature>
<protein>
    <submittedName>
        <fullName evidence="2">Uncharacterized protein</fullName>
    </submittedName>
</protein>
<organism evidence="2 3">
    <name type="scientific">Gellertiella hungarica</name>
    <dbReference type="NCBI Taxonomy" id="1572859"/>
    <lineage>
        <taxon>Bacteria</taxon>
        <taxon>Pseudomonadati</taxon>
        <taxon>Pseudomonadota</taxon>
        <taxon>Alphaproteobacteria</taxon>
        <taxon>Hyphomicrobiales</taxon>
        <taxon>Rhizobiaceae</taxon>
        <taxon>Gellertiella</taxon>
    </lineage>
</organism>
<evidence type="ECO:0000313" key="3">
    <source>
        <dbReference type="Proteomes" id="UP000528286"/>
    </source>
</evidence>
<dbReference type="EMBL" id="JACIEZ010000003">
    <property type="protein sequence ID" value="MBB4064746.1"/>
    <property type="molecule type" value="Genomic_DNA"/>
</dbReference>
<feature type="compositionally biased region" description="Basic and acidic residues" evidence="1">
    <location>
        <begin position="1"/>
        <end position="17"/>
    </location>
</feature>
<name>A0A7W6J6C8_9HYPH</name>